<dbReference type="STRING" id="1111735.GCA_000428045_00757"/>
<feature type="transmembrane region" description="Helical" evidence="1">
    <location>
        <begin position="169"/>
        <end position="190"/>
    </location>
</feature>
<keyword evidence="1" id="KW-0472">Membrane</keyword>
<feature type="transmembrane region" description="Helical" evidence="1">
    <location>
        <begin position="21"/>
        <end position="43"/>
    </location>
</feature>
<evidence type="ECO:0000313" key="2">
    <source>
        <dbReference type="EMBL" id="PLX61172.1"/>
    </source>
</evidence>
<comment type="caution">
    <text evidence="2">The sequence shown here is derived from an EMBL/GenBank/DDBJ whole genome shotgun (WGS) entry which is preliminary data.</text>
</comment>
<dbReference type="RefSeq" id="WP_029133536.1">
    <property type="nucleotide sequence ID" value="NZ_PKUN01000021.1"/>
</dbReference>
<organism evidence="2 3">
    <name type="scientific">Sedimenticola selenatireducens</name>
    <dbReference type="NCBI Taxonomy" id="191960"/>
    <lineage>
        <taxon>Bacteria</taxon>
        <taxon>Pseudomonadati</taxon>
        <taxon>Pseudomonadota</taxon>
        <taxon>Gammaproteobacteria</taxon>
        <taxon>Chromatiales</taxon>
        <taxon>Sedimenticolaceae</taxon>
        <taxon>Sedimenticola</taxon>
    </lineage>
</organism>
<proteinExistence type="predicted"/>
<sequence length="192" mass="20061">MLLQKLELWLHLTKSHGIIRRYFVVNGFDGALTMLGLITGFYLSDQAALGVVISACLGAAIALGISGFSSAYLSESAERRKALAELESAMVDDLSSSAHAYAARGIPLLIALVNGSAPLLMSLLIITPLGLAKNGFDLVINPLLAAITCAFICIFGLGAFLGNIGGTNWLISGIKTTTIALGTVALILLIEQ</sequence>
<feature type="transmembrane region" description="Helical" evidence="1">
    <location>
        <begin position="143"/>
        <end position="162"/>
    </location>
</feature>
<reference evidence="2 3" key="1">
    <citation type="submission" date="2017-11" db="EMBL/GenBank/DDBJ databases">
        <title>Genome-resolved metagenomics identifies genetic mobility, metabolic interactions, and unexpected diversity in perchlorate-reducing communities.</title>
        <authorList>
            <person name="Barnum T.P."/>
            <person name="Figueroa I.A."/>
            <person name="Carlstrom C.I."/>
            <person name="Lucas L.N."/>
            <person name="Engelbrektson A.L."/>
            <person name="Coates J.D."/>
        </authorList>
    </citation>
    <scope>NUCLEOTIDE SEQUENCE [LARGE SCALE GENOMIC DNA]</scope>
    <source>
        <strain evidence="2">BM301</strain>
    </source>
</reference>
<dbReference type="EMBL" id="PKUN01000021">
    <property type="protein sequence ID" value="PLX61172.1"/>
    <property type="molecule type" value="Genomic_DNA"/>
</dbReference>
<evidence type="ECO:0000313" key="3">
    <source>
        <dbReference type="Proteomes" id="UP000235015"/>
    </source>
</evidence>
<dbReference type="Proteomes" id="UP000235015">
    <property type="component" value="Unassembled WGS sequence"/>
</dbReference>
<keyword evidence="1" id="KW-0812">Transmembrane</keyword>
<name>A0A2N6CVE7_9GAMM</name>
<evidence type="ECO:0008006" key="4">
    <source>
        <dbReference type="Google" id="ProtNLM"/>
    </source>
</evidence>
<gene>
    <name evidence="2" type="ORF">C0630_12305</name>
</gene>
<keyword evidence="1" id="KW-1133">Transmembrane helix</keyword>
<feature type="transmembrane region" description="Helical" evidence="1">
    <location>
        <begin position="108"/>
        <end position="131"/>
    </location>
</feature>
<feature type="transmembrane region" description="Helical" evidence="1">
    <location>
        <begin position="49"/>
        <end position="73"/>
    </location>
</feature>
<dbReference type="AlphaFoldDB" id="A0A2N6CVE7"/>
<protein>
    <recommendedName>
        <fullName evidence="4">VIT family protein</fullName>
    </recommendedName>
</protein>
<evidence type="ECO:0000256" key="1">
    <source>
        <dbReference type="SAM" id="Phobius"/>
    </source>
</evidence>
<accession>A0A2N6CVE7</accession>